<accession>D7G4V4</accession>
<proteinExistence type="predicted"/>
<keyword evidence="3" id="KW-1185">Reference proteome</keyword>
<feature type="compositionally biased region" description="Low complexity" evidence="1">
    <location>
        <begin position="67"/>
        <end position="83"/>
    </location>
</feature>
<dbReference type="EMBL" id="FN649733">
    <property type="protein sequence ID" value="CBJ27197.1"/>
    <property type="molecule type" value="Genomic_DNA"/>
</dbReference>
<dbReference type="EMBL" id="FN648796">
    <property type="protein sequence ID" value="CBJ27197.1"/>
    <property type="molecule type" value="Genomic_DNA"/>
</dbReference>
<feature type="region of interest" description="Disordered" evidence="1">
    <location>
        <begin position="416"/>
        <end position="455"/>
    </location>
</feature>
<evidence type="ECO:0000313" key="3">
    <source>
        <dbReference type="Proteomes" id="UP000002630"/>
    </source>
</evidence>
<feature type="compositionally biased region" description="Basic residues" evidence="1">
    <location>
        <begin position="134"/>
        <end position="145"/>
    </location>
</feature>
<feature type="compositionally biased region" description="Basic and acidic residues" evidence="1">
    <location>
        <begin position="102"/>
        <end position="111"/>
    </location>
</feature>
<dbReference type="Proteomes" id="UP000002630">
    <property type="component" value="Linkage Group LG08"/>
</dbReference>
<name>D7G4V4_ECTSI</name>
<feature type="compositionally biased region" description="Low complexity" evidence="1">
    <location>
        <begin position="418"/>
        <end position="434"/>
    </location>
</feature>
<evidence type="ECO:0000313" key="2">
    <source>
        <dbReference type="EMBL" id="CBJ27197.1"/>
    </source>
</evidence>
<dbReference type="OrthoDB" id="10355070at2759"/>
<feature type="compositionally biased region" description="Low complexity" evidence="1">
    <location>
        <begin position="118"/>
        <end position="127"/>
    </location>
</feature>
<dbReference type="InParanoid" id="D7G4V4"/>
<organism evidence="2 3">
    <name type="scientific">Ectocarpus siliculosus</name>
    <name type="common">Brown alga</name>
    <name type="synonym">Conferva siliculosa</name>
    <dbReference type="NCBI Taxonomy" id="2880"/>
    <lineage>
        <taxon>Eukaryota</taxon>
        <taxon>Sar</taxon>
        <taxon>Stramenopiles</taxon>
        <taxon>Ochrophyta</taxon>
        <taxon>PX clade</taxon>
        <taxon>Phaeophyceae</taxon>
        <taxon>Ectocarpales</taxon>
        <taxon>Ectocarpaceae</taxon>
        <taxon>Ectocarpus</taxon>
    </lineage>
</organism>
<evidence type="ECO:0000256" key="1">
    <source>
        <dbReference type="SAM" id="MobiDB-lite"/>
    </source>
</evidence>
<feature type="compositionally biased region" description="Polar residues" evidence="1">
    <location>
        <begin position="212"/>
        <end position="222"/>
    </location>
</feature>
<gene>
    <name evidence="2" type="ORF">Esi_0058_0109</name>
</gene>
<reference evidence="2 3" key="1">
    <citation type="journal article" date="2010" name="Nature">
        <title>The Ectocarpus genome and the independent evolution of multicellularity in brown algae.</title>
        <authorList>
            <person name="Cock J.M."/>
            <person name="Sterck L."/>
            <person name="Rouze P."/>
            <person name="Scornet D."/>
            <person name="Allen A.E."/>
            <person name="Amoutzias G."/>
            <person name="Anthouard V."/>
            <person name="Artiguenave F."/>
            <person name="Aury J.M."/>
            <person name="Badger J.H."/>
            <person name="Beszteri B."/>
            <person name="Billiau K."/>
            <person name="Bonnet E."/>
            <person name="Bothwell J.H."/>
            <person name="Bowler C."/>
            <person name="Boyen C."/>
            <person name="Brownlee C."/>
            <person name="Carrano C.J."/>
            <person name="Charrier B."/>
            <person name="Cho G.Y."/>
            <person name="Coelho S.M."/>
            <person name="Collen J."/>
            <person name="Corre E."/>
            <person name="Da Silva C."/>
            <person name="Delage L."/>
            <person name="Delaroque N."/>
            <person name="Dittami S.M."/>
            <person name="Doulbeau S."/>
            <person name="Elias M."/>
            <person name="Farnham G."/>
            <person name="Gachon C.M."/>
            <person name="Gschloessl B."/>
            <person name="Heesch S."/>
            <person name="Jabbari K."/>
            <person name="Jubin C."/>
            <person name="Kawai H."/>
            <person name="Kimura K."/>
            <person name="Kloareg B."/>
            <person name="Kupper F.C."/>
            <person name="Lang D."/>
            <person name="Le Bail A."/>
            <person name="Leblanc C."/>
            <person name="Lerouge P."/>
            <person name="Lohr M."/>
            <person name="Lopez P.J."/>
            <person name="Martens C."/>
            <person name="Maumus F."/>
            <person name="Michel G."/>
            <person name="Miranda-Saavedra D."/>
            <person name="Morales J."/>
            <person name="Moreau H."/>
            <person name="Motomura T."/>
            <person name="Nagasato C."/>
            <person name="Napoli C.A."/>
            <person name="Nelson D.R."/>
            <person name="Nyvall-Collen P."/>
            <person name="Peters A.F."/>
            <person name="Pommier C."/>
            <person name="Potin P."/>
            <person name="Poulain J."/>
            <person name="Quesneville H."/>
            <person name="Read B."/>
            <person name="Rensing S.A."/>
            <person name="Ritter A."/>
            <person name="Rousvoal S."/>
            <person name="Samanta M."/>
            <person name="Samson G."/>
            <person name="Schroeder D.C."/>
            <person name="Segurens B."/>
            <person name="Strittmatter M."/>
            <person name="Tonon T."/>
            <person name="Tregear J.W."/>
            <person name="Valentin K."/>
            <person name="von Dassow P."/>
            <person name="Yamagishi T."/>
            <person name="Van de Peer Y."/>
            <person name="Wincker P."/>
        </authorList>
    </citation>
    <scope>NUCLEOTIDE SEQUENCE [LARGE SCALE GENOMIC DNA]</scope>
    <source>
        <strain evidence="3">Ec32 / CCAP1310/4</strain>
    </source>
</reference>
<sequence length="455" mass="47266">MWSDAHQTVKDFFSHAAKVQNAWLESEKLADQQRGKNKAKGNKDIPAGEGGSSVSDGKEKRTERTTAPMKAAAAAAAATVDAEAQSKTTKDAPKGKQVARKATPDQPRHEEPEDLANSSSGSSSSASETIGASVRKKIAPPKRKASPPEGEPSAARKSSAPNTTVAAAEAKTADTRTPVTGAGSSASEAVGSSAEGAGHATKTVGRDGGGRVTSQDNSTNSGKDAAAAPSGVVSGGGTRGAGTSSAAPDTSKVKGPTLKRKRRSEPSDKTGTAKTSKESDVGGGSASAKGIRGDRGSKSKVAKFPGYLDSDDVSEKVLFGLPRGEKCPIDVLWEVEVQKSGRKTEQTESWFTSVVDLTKSLGTDEAGRPKFRINYARRGSLSASKSIVVFLTDSELRDNLQDESEEPLLWRKKGCQVASKPAATSSPRPSSAGSEGVDQEEEWADGFGMKSFRGR</sequence>
<feature type="region of interest" description="Disordered" evidence="1">
    <location>
        <begin position="27"/>
        <end position="306"/>
    </location>
</feature>
<feature type="compositionally biased region" description="Low complexity" evidence="1">
    <location>
        <begin position="181"/>
        <end position="198"/>
    </location>
</feature>
<dbReference type="AlphaFoldDB" id="D7G4V4"/>
<protein>
    <submittedName>
        <fullName evidence="2">Uncharacterized protein</fullName>
    </submittedName>
</protein>